<organism evidence="2 3">
    <name type="scientific">Parabacteroides gordonii MS-1 = DSM 23371</name>
    <dbReference type="NCBI Taxonomy" id="1203610"/>
    <lineage>
        <taxon>Bacteria</taxon>
        <taxon>Pseudomonadati</taxon>
        <taxon>Bacteroidota</taxon>
        <taxon>Bacteroidia</taxon>
        <taxon>Bacteroidales</taxon>
        <taxon>Tannerellaceae</taxon>
        <taxon>Parabacteroides</taxon>
    </lineage>
</organism>
<gene>
    <name evidence="2" type="ORF">HMPREF1536_00218</name>
</gene>
<dbReference type="STRING" id="1203610.HMPREF1536_00218"/>
<dbReference type="EMBL" id="AQHW01000002">
    <property type="protein sequence ID" value="KKB60338.1"/>
    <property type="molecule type" value="Genomic_DNA"/>
</dbReference>
<dbReference type="PATRIC" id="fig|1203610.3.peg.234"/>
<keyword evidence="3" id="KW-1185">Reference proteome</keyword>
<sequence>MKAADLYQLIEDPSLLTKETLPQLKQIVDEYPYFHIARMLYLKNLAVLNDMRFAAELRKMAVYIPDRKKLFTLIEGERYGMHLKTASGEETETADAFSLIEAFLADRESEGEQQATDSTLLFQPSVSSDYIYWSLTKDSETEEEDPSVKLQHHDLIDSFIKNDEQRAPGSGLGINLEPGEDNPVSPLKPEEEEQSRSLEDDSYFTETLAHIYVKQKRYEKALQIIKNLYLNYPEKNAYFADQIRFLEKLIINTKK</sequence>
<evidence type="ECO:0000313" key="2">
    <source>
        <dbReference type="EMBL" id="KKB60338.1"/>
    </source>
</evidence>
<comment type="caution">
    <text evidence="2">The sequence shown here is derived from an EMBL/GenBank/DDBJ whole genome shotgun (WGS) entry which is preliminary data.</text>
</comment>
<evidence type="ECO:0008006" key="4">
    <source>
        <dbReference type="Google" id="ProtNLM"/>
    </source>
</evidence>
<dbReference type="Proteomes" id="UP000033035">
    <property type="component" value="Unassembled WGS sequence"/>
</dbReference>
<feature type="region of interest" description="Disordered" evidence="1">
    <location>
        <begin position="163"/>
        <end position="200"/>
    </location>
</feature>
<protein>
    <recommendedName>
        <fullName evidence="4">Tetratricopeptide repeat protein</fullName>
    </recommendedName>
</protein>
<evidence type="ECO:0000256" key="1">
    <source>
        <dbReference type="SAM" id="MobiDB-lite"/>
    </source>
</evidence>
<reference evidence="2 3" key="1">
    <citation type="submission" date="2013-04" db="EMBL/GenBank/DDBJ databases">
        <title>The Genome Sequence of Parabacteroides gordonii DSM 23371.</title>
        <authorList>
            <consortium name="The Broad Institute Genomics Platform"/>
            <person name="Earl A."/>
            <person name="Ward D."/>
            <person name="Feldgarden M."/>
            <person name="Gevers D."/>
            <person name="Martens E."/>
            <person name="Sakamoto M."/>
            <person name="Benno Y."/>
            <person name="Suzuki N."/>
            <person name="Matsunaga N."/>
            <person name="Koshihara K."/>
            <person name="Seki M."/>
            <person name="Komiya H."/>
            <person name="Walker B."/>
            <person name="Young S."/>
            <person name="Zeng Q."/>
            <person name="Gargeya S."/>
            <person name="Fitzgerald M."/>
            <person name="Haas B."/>
            <person name="Abouelleil A."/>
            <person name="Allen A.W."/>
            <person name="Alvarado L."/>
            <person name="Arachchi H.M."/>
            <person name="Berlin A.M."/>
            <person name="Chapman S.B."/>
            <person name="Gainer-Dewar J."/>
            <person name="Goldberg J."/>
            <person name="Griggs A."/>
            <person name="Gujja S."/>
            <person name="Hansen M."/>
            <person name="Howarth C."/>
            <person name="Imamovic A."/>
            <person name="Ireland A."/>
            <person name="Larimer J."/>
            <person name="McCowan C."/>
            <person name="Murphy C."/>
            <person name="Pearson M."/>
            <person name="Poon T.W."/>
            <person name="Priest M."/>
            <person name="Roberts A."/>
            <person name="Saif S."/>
            <person name="Shea T."/>
            <person name="Sisk P."/>
            <person name="Sykes S."/>
            <person name="Wortman J."/>
            <person name="Nusbaum C."/>
            <person name="Birren B."/>
        </authorList>
    </citation>
    <scope>NUCLEOTIDE SEQUENCE [LARGE SCALE GENOMIC DNA]</scope>
    <source>
        <strain evidence="2 3">MS-1</strain>
    </source>
</reference>
<name>A0A0F5JRC8_9BACT</name>
<dbReference type="AlphaFoldDB" id="A0A0F5JRC8"/>
<accession>A0A0F5JRC8</accession>
<proteinExistence type="predicted"/>
<dbReference type="RefSeq" id="WP_028730564.1">
    <property type="nucleotide sequence ID" value="NZ_KE386767.1"/>
</dbReference>
<evidence type="ECO:0000313" key="3">
    <source>
        <dbReference type="Proteomes" id="UP000033035"/>
    </source>
</evidence>
<dbReference type="HOGENOM" id="CLU_075055_0_0_10"/>